<protein>
    <submittedName>
        <fullName evidence="2">Uncharacterized protein</fullName>
    </submittedName>
</protein>
<dbReference type="EMBL" id="QGKV02001507">
    <property type="protein sequence ID" value="KAF3533939.1"/>
    <property type="molecule type" value="Genomic_DNA"/>
</dbReference>
<feature type="compositionally biased region" description="Polar residues" evidence="1">
    <location>
        <begin position="20"/>
        <end position="33"/>
    </location>
</feature>
<proteinExistence type="predicted"/>
<sequence length="86" mass="9845">MSSKHHDRWIYHFLGRSRVPTTRNLPQNQTCRQQGEVGEEAKGKREEGERCLRREELTYTRCTAGASVAGAKRGLRRCRDGKESLG</sequence>
<gene>
    <name evidence="2" type="ORF">DY000_02041097</name>
</gene>
<reference evidence="2 3" key="1">
    <citation type="journal article" date="2020" name="BMC Genomics">
        <title>Intraspecific diversification of the crop wild relative Brassica cretica Lam. using demographic model selection.</title>
        <authorList>
            <person name="Kioukis A."/>
            <person name="Michalopoulou V.A."/>
            <person name="Briers L."/>
            <person name="Pirintsos S."/>
            <person name="Studholme D.J."/>
            <person name="Pavlidis P."/>
            <person name="Sarris P.F."/>
        </authorList>
    </citation>
    <scope>NUCLEOTIDE SEQUENCE [LARGE SCALE GENOMIC DNA]</scope>
    <source>
        <strain evidence="3">cv. PFS-1207/04</strain>
    </source>
</reference>
<feature type="region of interest" description="Disordered" evidence="1">
    <location>
        <begin position="20"/>
        <end position="45"/>
    </location>
</feature>
<dbReference type="Proteomes" id="UP000266723">
    <property type="component" value="Unassembled WGS sequence"/>
</dbReference>
<comment type="caution">
    <text evidence="2">The sequence shown here is derived from an EMBL/GenBank/DDBJ whole genome shotgun (WGS) entry which is preliminary data.</text>
</comment>
<evidence type="ECO:0000313" key="2">
    <source>
        <dbReference type="EMBL" id="KAF3533939.1"/>
    </source>
</evidence>
<evidence type="ECO:0000256" key="1">
    <source>
        <dbReference type="SAM" id="MobiDB-lite"/>
    </source>
</evidence>
<organism evidence="2 3">
    <name type="scientific">Brassica cretica</name>
    <name type="common">Mustard</name>
    <dbReference type="NCBI Taxonomy" id="69181"/>
    <lineage>
        <taxon>Eukaryota</taxon>
        <taxon>Viridiplantae</taxon>
        <taxon>Streptophyta</taxon>
        <taxon>Embryophyta</taxon>
        <taxon>Tracheophyta</taxon>
        <taxon>Spermatophyta</taxon>
        <taxon>Magnoliopsida</taxon>
        <taxon>eudicotyledons</taxon>
        <taxon>Gunneridae</taxon>
        <taxon>Pentapetalae</taxon>
        <taxon>rosids</taxon>
        <taxon>malvids</taxon>
        <taxon>Brassicales</taxon>
        <taxon>Brassicaceae</taxon>
        <taxon>Brassiceae</taxon>
        <taxon>Brassica</taxon>
    </lineage>
</organism>
<evidence type="ECO:0000313" key="3">
    <source>
        <dbReference type="Proteomes" id="UP000266723"/>
    </source>
</evidence>
<keyword evidence="3" id="KW-1185">Reference proteome</keyword>
<accession>A0ABQ7BNS7</accession>
<name>A0ABQ7BNS7_BRACR</name>